<sequence length="239" mass="26567">MQGFEISSDKNDLKITHPLYPGDLTIEVVEMIRTQRIIDRSATFFAKTKLFALDTTQFEPGKHHKVLIKEEWRTGISTKIQSVGDARLIYRPIESIDDAITVGTEISTLTILLMSEHIARWIQTNCPEALTNPEAIVNLQINIGESRKQTGVTALISTTRNIQRLDALRMDYEAFMKCLVTCITAEKAEAWISAVISQTLPDKSQGVITRASSEIVKSMQEPSEAPAAEDGVVSSCFLP</sequence>
<protein>
    <submittedName>
        <fullName evidence="1">Uncharacterized protein</fullName>
    </submittedName>
</protein>
<accession>A0A0W0TTT0</accession>
<gene>
    <name evidence="1" type="ORF">Lgee_1310</name>
</gene>
<proteinExistence type="predicted"/>
<comment type="caution">
    <text evidence="1">The sequence shown here is derived from an EMBL/GenBank/DDBJ whole genome shotgun (WGS) entry which is preliminary data.</text>
</comment>
<evidence type="ECO:0000313" key="1">
    <source>
        <dbReference type="EMBL" id="KTC99044.1"/>
    </source>
</evidence>
<reference evidence="1 2" key="1">
    <citation type="submission" date="2015-11" db="EMBL/GenBank/DDBJ databases">
        <title>Genomic analysis of 38 Legionella species identifies large and diverse effector repertoires.</title>
        <authorList>
            <person name="Burstein D."/>
            <person name="Amaro F."/>
            <person name="Zusman T."/>
            <person name="Lifshitz Z."/>
            <person name="Cohen O."/>
            <person name="Gilbert J.A."/>
            <person name="Pupko T."/>
            <person name="Shuman H.A."/>
            <person name="Segal G."/>
        </authorList>
    </citation>
    <scope>NUCLEOTIDE SEQUENCE [LARGE SCALE GENOMIC DNA]</scope>
    <source>
        <strain evidence="1 2">ATCC 49504</strain>
    </source>
</reference>
<keyword evidence="2" id="KW-1185">Reference proteome</keyword>
<dbReference type="PATRIC" id="fig|45065.4.peg.1415"/>
<dbReference type="Proteomes" id="UP000054785">
    <property type="component" value="Unassembled WGS sequence"/>
</dbReference>
<name>A0A0W0TTT0_9GAMM</name>
<organism evidence="1 2">
    <name type="scientific">Legionella geestiana</name>
    <dbReference type="NCBI Taxonomy" id="45065"/>
    <lineage>
        <taxon>Bacteria</taxon>
        <taxon>Pseudomonadati</taxon>
        <taxon>Pseudomonadota</taxon>
        <taxon>Gammaproteobacteria</taxon>
        <taxon>Legionellales</taxon>
        <taxon>Legionellaceae</taxon>
        <taxon>Legionella</taxon>
    </lineage>
</organism>
<dbReference type="RefSeq" id="WP_028386023.1">
    <property type="nucleotide sequence ID" value="NZ_CAAAHN010000011.1"/>
</dbReference>
<evidence type="ECO:0000313" key="2">
    <source>
        <dbReference type="Proteomes" id="UP000054785"/>
    </source>
</evidence>
<dbReference type="EMBL" id="LNYC01000051">
    <property type="protein sequence ID" value="KTC99044.1"/>
    <property type="molecule type" value="Genomic_DNA"/>
</dbReference>
<dbReference type="AlphaFoldDB" id="A0A0W0TTT0"/>